<gene>
    <name evidence="3" type="ordered locus">Hoch_3313</name>
</gene>
<evidence type="ECO:0000313" key="3">
    <source>
        <dbReference type="EMBL" id="ACY15815.1"/>
    </source>
</evidence>
<feature type="region of interest" description="Disordered" evidence="1">
    <location>
        <begin position="1"/>
        <end position="28"/>
    </location>
</feature>
<keyword evidence="4" id="KW-1185">Reference proteome</keyword>
<keyword evidence="2" id="KW-0812">Transmembrane</keyword>
<feature type="transmembrane region" description="Helical" evidence="2">
    <location>
        <begin position="63"/>
        <end position="86"/>
    </location>
</feature>
<evidence type="ECO:0000256" key="1">
    <source>
        <dbReference type="SAM" id="MobiDB-lite"/>
    </source>
</evidence>
<reference evidence="3 4" key="1">
    <citation type="journal article" date="2010" name="Stand. Genomic Sci.">
        <title>Complete genome sequence of Haliangium ochraceum type strain (SMP-2).</title>
        <authorList>
            <consortium name="US DOE Joint Genome Institute (JGI-PGF)"/>
            <person name="Ivanova N."/>
            <person name="Daum C."/>
            <person name="Lang E."/>
            <person name="Abt B."/>
            <person name="Kopitz M."/>
            <person name="Saunders E."/>
            <person name="Lapidus A."/>
            <person name="Lucas S."/>
            <person name="Glavina Del Rio T."/>
            <person name="Nolan M."/>
            <person name="Tice H."/>
            <person name="Copeland A."/>
            <person name="Cheng J.F."/>
            <person name="Chen F."/>
            <person name="Bruce D."/>
            <person name="Goodwin L."/>
            <person name="Pitluck S."/>
            <person name="Mavromatis K."/>
            <person name="Pati A."/>
            <person name="Mikhailova N."/>
            <person name="Chen A."/>
            <person name="Palaniappan K."/>
            <person name="Land M."/>
            <person name="Hauser L."/>
            <person name="Chang Y.J."/>
            <person name="Jeffries C.D."/>
            <person name="Detter J.C."/>
            <person name="Brettin T."/>
            <person name="Rohde M."/>
            <person name="Goker M."/>
            <person name="Bristow J."/>
            <person name="Markowitz V."/>
            <person name="Eisen J.A."/>
            <person name="Hugenholtz P."/>
            <person name="Kyrpides N.C."/>
            <person name="Klenk H.P."/>
        </authorList>
    </citation>
    <scope>NUCLEOTIDE SEQUENCE [LARGE SCALE GENOMIC DNA]</scope>
    <source>
        <strain evidence="4">DSM 14365 / CIP 107738 / JCM 11303 / AJ 13395 / SMP-2</strain>
    </source>
</reference>
<keyword evidence="2" id="KW-0472">Membrane</keyword>
<dbReference type="SUPFAM" id="SSF48452">
    <property type="entry name" value="TPR-like"/>
    <property type="match status" value="1"/>
</dbReference>
<dbReference type="Gene3D" id="1.25.40.10">
    <property type="entry name" value="Tetratricopeptide repeat domain"/>
    <property type="match status" value="1"/>
</dbReference>
<dbReference type="eggNOG" id="COG0457">
    <property type="taxonomic scope" value="Bacteria"/>
</dbReference>
<feature type="compositionally biased region" description="Pro residues" evidence="1">
    <location>
        <begin position="182"/>
        <end position="197"/>
    </location>
</feature>
<dbReference type="KEGG" id="hoh:Hoch_3313"/>
<dbReference type="AlphaFoldDB" id="D0LTX1"/>
<dbReference type="Pfam" id="PF13174">
    <property type="entry name" value="TPR_6"/>
    <property type="match status" value="2"/>
</dbReference>
<dbReference type="HOGENOM" id="CLU_972629_0_0_7"/>
<sequence>MNPERDAATERWSLDAHAGPARRLPAAQSQAMIDSALDAVFGPQPAAAPAPQPTPARRPGRRVLWLLAAALVIGGSAASAGVYALLAGRAPAADEPAHAERAPAPGPAQLALSAVSDPSSEIADERGSQAPAPDEPEPAEEIASAADEPSADEPSSGDRPSTRNSRRLTRRRAAQPAIATPQPAPEPPAEPVAPAPRTPEDLLKQANQQRQQRAWQRAESLYLQVVAEHPGSSAAYVAALAAAAIRLDHLGNPAGALRLYRDALRSERNRALAEEARYGVAEAYRALGQRASEQRALEEFLAHHPDSPLAAASRRRLNALGAERP</sequence>
<accession>D0LTX1</accession>
<proteinExistence type="predicted"/>
<feature type="compositionally biased region" description="Basic residues" evidence="1">
    <location>
        <begin position="164"/>
        <end position="173"/>
    </location>
</feature>
<dbReference type="RefSeq" id="WP_012828415.1">
    <property type="nucleotide sequence ID" value="NC_013440.1"/>
</dbReference>
<evidence type="ECO:0000313" key="4">
    <source>
        <dbReference type="Proteomes" id="UP000001880"/>
    </source>
</evidence>
<keyword evidence="2" id="KW-1133">Transmembrane helix</keyword>
<organism evidence="3 4">
    <name type="scientific">Haliangium ochraceum (strain DSM 14365 / JCM 11303 / SMP-2)</name>
    <dbReference type="NCBI Taxonomy" id="502025"/>
    <lineage>
        <taxon>Bacteria</taxon>
        <taxon>Pseudomonadati</taxon>
        <taxon>Myxococcota</taxon>
        <taxon>Polyangia</taxon>
        <taxon>Haliangiales</taxon>
        <taxon>Kofleriaceae</taxon>
        <taxon>Haliangium</taxon>
    </lineage>
</organism>
<feature type="region of interest" description="Disordered" evidence="1">
    <location>
        <begin position="110"/>
        <end position="198"/>
    </location>
</feature>
<dbReference type="InterPro" id="IPR019734">
    <property type="entry name" value="TPR_rpt"/>
</dbReference>
<evidence type="ECO:0008006" key="5">
    <source>
        <dbReference type="Google" id="ProtNLM"/>
    </source>
</evidence>
<dbReference type="OrthoDB" id="5526568at2"/>
<feature type="compositionally biased region" description="Low complexity" evidence="1">
    <location>
        <begin position="141"/>
        <end position="154"/>
    </location>
</feature>
<dbReference type="Proteomes" id="UP000001880">
    <property type="component" value="Chromosome"/>
</dbReference>
<dbReference type="EMBL" id="CP001804">
    <property type="protein sequence ID" value="ACY15815.1"/>
    <property type="molecule type" value="Genomic_DNA"/>
</dbReference>
<evidence type="ECO:0000256" key="2">
    <source>
        <dbReference type="SAM" id="Phobius"/>
    </source>
</evidence>
<dbReference type="InterPro" id="IPR011990">
    <property type="entry name" value="TPR-like_helical_dom_sf"/>
</dbReference>
<protein>
    <recommendedName>
        <fullName evidence="5">Tetratricopeptide repeat protein</fullName>
    </recommendedName>
</protein>
<name>D0LTX1_HALO1</name>
<dbReference type="STRING" id="502025.Hoch_3313"/>
<feature type="compositionally biased region" description="Basic and acidic residues" evidence="1">
    <location>
        <begin position="1"/>
        <end position="14"/>
    </location>
</feature>